<evidence type="ECO:0000313" key="2">
    <source>
        <dbReference type="Proteomes" id="UP000593568"/>
    </source>
</evidence>
<name>A0A7J9DGT7_9ROSI</name>
<keyword evidence="2" id="KW-1185">Reference proteome</keyword>
<dbReference type="AlphaFoldDB" id="A0A7J9DGT7"/>
<dbReference type="Proteomes" id="UP000593568">
    <property type="component" value="Unassembled WGS sequence"/>
</dbReference>
<protein>
    <submittedName>
        <fullName evidence="1">Uncharacterized protein</fullName>
    </submittedName>
</protein>
<reference evidence="1 2" key="1">
    <citation type="journal article" date="2019" name="Genome Biol. Evol.">
        <title>Insights into the evolution of the New World diploid cottons (Gossypium, subgenus Houzingenia) based on genome sequencing.</title>
        <authorList>
            <person name="Grover C.E."/>
            <person name="Arick M.A. 2nd"/>
            <person name="Thrash A."/>
            <person name="Conover J.L."/>
            <person name="Sanders W.S."/>
            <person name="Peterson D.G."/>
            <person name="Frelichowski J.E."/>
            <person name="Scheffler J.A."/>
            <person name="Scheffler B.E."/>
            <person name="Wendel J.F."/>
        </authorList>
    </citation>
    <scope>NUCLEOTIDE SEQUENCE [LARGE SCALE GENOMIC DNA]</scope>
    <source>
        <strain evidence="1">8</strain>
        <tissue evidence="1">Leaf</tissue>
    </source>
</reference>
<dbReference type="EMBL" id="JABEZW010000002">
    <property type="protein sequence ID" value="MBA0759919.1"/>
    <property type="molecule type" value="Genomic_DNA"/>
</dbReference>
<proteinExistence type="predicted"/>
<sequence length="45" mass="5205">MKKKLCNEGNSYLYKWYFKLGTSIKKLTIRIYLLSCSVGSVAQDL</sequence>
<evidence type="ECO:0000313" key="1">
    <source>
        <dbReference type="EMBL" id="MBA0759919.1"/>
    </source>
</evidence>
<accession>A0A7J9DGT7</accession>
<organism evidence="1 2">
    <name type="scientific">Gossypium trilobum</name>
    <dbReference type="NCBI Taxonomy" id="34281"/>
    <lineage>
        <taxon>Eukaryota</taxon>
        <taxon>Viridiplantae</taxon>
        <taxon>Streptophyta</taxon>
        <taxon>Embryophyta</taxon>
        <taxon>Tracheophyta</taxon>
        <taxon>Spermatophyta</taxon>
        <taxon>Magnoliopsida</taxon>
        <taxon>eudicotyledons</taxon>
        <taxon>Gunneridae</taxon>
        <taxon>Pentapetalae</taxon>
        <taxon>rosids</taxon>
        <taxon>malvids</taxon>
        <taxon>Malvales</taxon>
        <taxon>Malvaceae</taxon>
        <taxon>Malvoideae</taxon>
        <taxon>Gossypium</taxon>
    </lineage>
</organism>
<comment type="caution">
    <text evidence="1">The sequence shown here is derived from an EMBL/GenBank/DDBJ whole genome shotgun (WGS) entry which is preliminary data.</text>
</comment>
<gene>
    <name evidence="1" type="ORF">Gotri_022729</name>
</gene>